<dbReference type="InParanoid" id="D7G6Y4"/>
<evidence type="ECO:0000256" key="1">
    <source>
        <dbReference type="ARBA" id="ARBA00004123"/>
    </source>
</evidence>
<dbReference type="OMA" id="YHIGRLE"/>
<evidence type="ECO:0000256" key="8">
    <source>
        <dbReference type="ARBA" id="ARBA00023242"/>
    </source>
</evidence>
<keyword evidence="4" id="KW-0963">Cytoplasm</keyword>
<feature type="compositionally biased region" description="Low complexity" evidence="9">
    <location>
        <begin position="318"/>
        <end position="333"/>
    </location>
</feature>
<dbReference type="GO" id="GO:0030015">
    <property type="term" value="C:CCR4-NOT core complex"/>
    <property type="evidence" value="ECO:0007669"/>
    <property type="project" value="InterPro"/>
</dbReference>
<name>D7G6Y4_ECTSI</name>
<comment type="subcellular location">
    <subcellularLocation>
        <location evidence="2">Cytoplasm</location>
    </subcellularLocation>
    <subcellularLocation>
        <location evidence="1">Nucleus</location>
    </subcellularLocation>
</comment>
<evidence type="ECO:0000256" key="5">
    <source>
        <dbReference type="ARBA" id="ARBA00022491"/>
    </source>
</evidence>
<dbReference type="InterPro" id="IPR012270">
    <property type="entry name" value="CCR4-NOT_su3/5"/>
</dbReference>
<dbReference type="EMBL" id="FN649035">
    <property type="protein sequence ID" value="CBJ25677.1"/>
    <property type="molecule type" value="Genomic_DNA"/>
</dbReference>
<evidence type="ECO:0000259" key="10">
    <source>
        <dbReference type="Pfam" id="PF04065"/>
    </source>
</evidence>
<dbReference type="EMBL" id="FN649727">
    <property type="protein sequence ID" value="CBJ25677.1"/>
    <property type="molecule type" value="Genomic_DNA"/>
</dbReference>
<feature type="compositionally biased region" description="Acidic residues" evidence="9">
    <location>
        <begin position="262"/>
        <end position="275"/>
    </location>
</feature>
<protein>
    <recommendedName>
        <fullName evidence="10">CCR4-Not complex component Not N-terminal domain-containing protein</fullName>
    </recommendedName>
</protein>
<keyword evidence="8" id="KW-0539">Nucleus</keyword>
<feature type="compositionally biased region" description="Polar residues" evidence="9">
    <location>
        <begin position="398"/>
        <end position="410"/>
    </location>
</feature>
<keyword evidence="5" id="KW-0678">Repressor</keyword>
<keyword evidence="6" id="KW-0805">Transcription regulation</keyword>
<dbReference type="GO" id="GO:0005634">
    <property type="term" value="C:nucleus"/>
    <property type="evidence" value="ECO:0007669"/>
    <property type="project" value="UniProtKB-SubCell"/>
</dbReference>
<dbReference type="eggNOG" id="KOG2150">
    <property type="taxonomic scope" value="Eukaryota"/>
</dbReference>
<evidence type="ECO:0000256" key="7">
    <source>
        <dbReference type="ARBA" id="ARBA00023163"/>
    </source>
</evidence>
<dbReference type="Pfam" id="PF04065">
    <property type="entry name" value="Not3"/>
    <property type="match status" value="1"/>
</dbReference>
<evidence type="ECO:0000256" key="9">
    <source>
        <dbReference type="SAM" id="MobiDB-lite"/>
    </source>
</evidence>
<organism evidence="11 12">
    <name type="scientific">Ectocarpus siliculosus</name>
    <name type="common">Brown alga</name>
    <name type="synonym">Conferva siliculosa</name>
    <dbReference type="NCBI Taxonomy" id="2880"/>
    <lineage>
        <taxon>Eukaryota</taxon>
        <taxon>Sar</taxon>
        <taxon>Stramenopiles</taxon>
        <taxon>Ochrophyta</taxon>
        <taxon>PX clade</taxon>
        <taxon>Phaeophyceae</taxon>
        <taxon>Ectocarpales</taxon>
        <taxon>Ectocarpaceae</taxon>
        <taxon>Ectocarpus</taxon>
    </lineage>
</organism>
<feature type="region of interest" description="Disordered" evidence="9">
    <location>
        <begin position="314"/>
        <end position="334"/>
    </location>
</feature>
<dbReference type="AlphaFoldDB" id="D7G6Y4"/>
<evidence type="ECO:0000256" key="2">
    <source>
        <dbReference type="ARBA" id="ARBA00004496"/>
    </source>
</evidence>
<dbReference type="GO" id="GO:0005737">
    <property type="term" value="C:cytoplasm"/>
    <property type="evidence" value="ECO:0007669"/>
    <property type="project" value="UniProtKB-SubCell"/>
</dbReference>
<dbReference type="STRING" id="2880.D7G6Y4"/>
<gene>
    <name evidence="11" type="ORF">Esi_0008_0091</name>
</gene>
<comment type="similarity">
    <text evidence="3">Belongs to the CNOT2/3/5 family.</text>
</comment>
<reference evidence="11 12" key="1">
    <citation type="journal article" date="2010" name="Nature">
        <title>The Ectocarpus genome and the independent evolution of multicellularity in brown algae.</title>
        <authorList>
            <person name="Cock J.M."/>
            <person name="Sterck L."/>
            <person name="Rouze P."/>
            <person name="Scornet D."/>
            <person name="Allen A.E."/>
            <person name="Amoutzias G."/>
            <person name="Anthouard V."/>
            <person name="Artiguenave F."/>
            <person name="Aury J.M."/>
            <person name="Badger J.H."/>
            <person name="Beszteri B."/>
            <person name="Billiau K."/>
            <person name="Bonnet E."/>
            <person name="Bothwell J.H."/>
            <person name="Bowler C."/>
            <person name="Boyen C."/>
            <person name="Brownlee C."/>
            <person name="Carrano C.J."/>
            <person name="Charrier B."/>
            <person name="Cho G.Y."/>
            <person name="Coelho S.M."/>
            <person name="Collen J."/>
            <person name="Corre E."/>
            <person name="Da Silva C."/>
            <person name="Delage L."/>
            <person name="Delaroque N."/>
            <person name="Dittami S.M."/>
            <person name="Doulbeau S."/>
            <person name="Elias M."/>
            <person name="Farnham G."/>
            <person name="Gachon C.M."/>
            <person name="Gschloessl B."/>
            <person name="Heesch S."/>
            <person name="Jabbari K."/>
            <person name="Jubin C."/>
            <person name="Kawai H."/>
            <person name="Kimura K."/>
            <person name="Kloareg B."/>
            <person name="Kupper F.C."/>
            <person name="Lang D."/>
            <person name="Le Bail A."/>
            <person name="Leblanc C."/>
            <person name="Lerouge P."/>
            <person name="Lohr M."/>
            <person name="Lopez P.J."/>
            <person name="Martens C."/>
            <person name="Maumus F."/>
            <person name="Michel G."/>
            <person name="Miranda-Saavedra D."/>
            <person name="Morales J."/>
            <person name="Moreau H."/>
            <person name="Motomura T."/>
            <person name="Nagasato C."/>
            <person name="Napoli C.A."/>
            <person name="Nelson D.R."/>
            <person name="Nyvall-Collen P."/>
            <person name="Peters A.F."/>
            <person name="Pommier C."/>
            <person name="Potin P."/>
            <person name="Poulain J."/>
            <person name="Quesneville H."/>
            <person name="Read B."/>
            <person name="Rensing S.A."/>
            <person name="Ritter A."/>
            <person name="Rousvoal S."/>
            <person name="Samanta M."/>
            <person name="Samson G."/>
            <person name="Schroeder D.C."/>
            <person name="Segurens B."/>
            <person name="Strittmatter M."/>
            <person name="Tonon T."/>
            <person name="Tregear J.W."/>
            <person name="Valentin K."/>
            <person name="von Dassow P."/>
            <person name="Yamagishi T."/>
            <person name="Van de Peer Y."/>
            <person name="Wincker P."/>
        </authorList>
    </citation>
    <scope>NUCLEOTIDE SEQUENCE [LARGE SCALE GENOMIC DNA]</scope>
    <source>
        <strain evidence="12">Ec32 / CCAP1310/4</strain>
    </source>
</reference>
<evidence type="ECO:0000256" key="4">
    <source>
        <dbReference type="ARBA" id="ARBA00022490"/>
    </source>
</evidence>
<feature type="region of interest" description="Disordered" evidence="9">
    <location>
        <begin position="261"/>
        <end position="285"/>
    </location>
</feature>
<feature type="domain" description="CCR4-Not complex component Not N-terminal" evidence="10">
    <location>
        <begin position="7"/>
        <end position="241"/>
    </location>
</feature>
<dbReference type="PIRSF" id="PIRSF005290">
    <property type="entry name" value="NOT_su_3_5"/>
    <property type="match status" value="1"/>
</dbReference>
<proteinExistence type="inferred from homology"/>
<dbReference type="PANTHER" id="PTHR23326">
    <property type="entry name" value="CCR4 NOT-RELATED"/>
    <property type="match status" value="1"/>
</dbReference>
<feature type="compositionally biased region" description="Low complexity" evidence="9">
    <location>
        <begin position="353"/>
        <end position="384"/>
    </location>
</feature>
<dbReference type="InterPro" id="IPR040168">
    <property type="entry name" value="Not2/3/5"/>
</dbReference>
<dbReference type="InterPro" id="IPR007207">
    <property type="entry name" value="Not_N"/>
</dbReference>
<evidence type="ECO:0000256" key="6">
    <source>
        <dbReference type="ARBA" id="ARBA00023015"/>
    </source>
</evidence>
<evidence type="ECO:0000313" key="11">
    <source>
        <dbReference type="EMBL" id="CBJ25677.1"/>
    </source>
</evidence>
<evidence type="ECO:0000313" key="12">
    <source>
        <dbReference type="Proteomes" id="UP000002630"/>
    </source>
</evidence>
<dbReference type="Proteomes" id="UP000002630">
    <property type="component" value="Linkage Group LG02"/>
</dbReference>
<feature type="region of interest" description="Disordered" evidence="9">
    <location>
        <begin position="353"/>
        <end position="432"/>
    </location>
</feature>
<sequence length="432" mass="47616">MAKMGVNRKLQTEIDRTLKKVDEGVALFDEIWDKVYSATQQNQKEKYEGDLKKEIKKLQRHRDSIKGWLQSNDIKDKTILLEVRRRIESKMEQFKVCEKETKTKKFSKEGLAREAEMDPEEKEKMEKRDWLTEKIQMLNTQLEGFEADVEKAMAALGKKKKAKDDERINALDNARKQHNYHIGRLEQMLRLLDNNDLAPDQVDSIIEDLDWYISQAGDDIHLIEKFEAEDSYDLYEALELDELAAPGAPPVVKGSKKLDVYAEGDEEDEDSDADEPPAPTVKLRGKKGKAAAAAAAAAGIPLIGRPVVKNAKDAKTSAPAAGGRQRATTTASGMPIIGRPVVSAAVPTAKVAKAPGLGDSPQAPTQQQQQQQGGPSPAGQQQSTMAAAARMGTPGPQTPGQTMQSATTTPIKMGRMTSAADAMHTPQRQEYQ</sequence>
<evidence type="ECO:0000256" key="3">
    <source>
        <dbReference type="ARBA" id="ARBA00007682"/>
    </source>
</evidence>
<dbReference type="GO" id="GO:0006355">
    <property type="term" value="P:regulation of DNA-templated transcription"/>
    <property type="evidence" value="ECO:0007669"/>
    <property type="project" value="InterPro"/>
</dbReference>
<keyword evidence="12" id="KW-1185">Reference proteome</keyword>
<keyword evidence="7" id="KW-0804">Transcription</keyword>
<accession>D7G6Y4</accession>
<dbReference type="OrthoDB" id="293823at2759"/>